<keyword evidence="1" id="KW-0175">Coiled coil</keyword>
<accession>A0ABQ1PR86</accession>
<reference evidence="4" key="1">
    <citation type="journal article" date="2019" name="Int. J. Syst. Evol. Microbiol.">
        <title>The Global Catalogue of Microorganisms (GCM) 10K type strain sequencing project: providing services to taxonomists for standard genome sequencing and annotation.</title>
        <authorList>
            <consortium name="The Broad Institute Genomics Platform"/>
            <consortium name="The Broad Institute Genome Sequencing Center for Infectious Disease"/>
            <person name="Wu L."/>
            <person name="Ma J."/>
        </authorList>
    </citation>
    <scope>NUCLEOTIDE SEQUENCE [LARGE SCALE GENOMIC DNA]</scope>
    <source>
        <strain evidence="4">CGMCC 1.15942</strain>
    </source>
</reference>
<dbReference type="EMBL" id="BMKI01000012">
    <property type="protein sequence ID" value="GGD01768.1"/>
    <property type="molecule type" value="Genomic_DNA"/>
</dbReference>
<evidence type="ECO:0000256" key="2">
    <source>
        <dbReference type="SAM" id="Phobius"/>
    </source>
</evidence>
<feature type="transmembrane region" description="Helical" evidence="2">
    <location>
        <begin position="131"/>
        <end position="152"/>
    </location>
</feature>
<evidence type="ECO:0000313" key="3">
    <source>
        <dbReference type="EMBL" id="GGD01768.1"/>
    </source>
</evidence>
<keyword evidence="2" id="KW-0472">Membrane</keyword>
<protein>
    <recommendedName>
        <fullName evidence="5">Type VII secretion protein EssB</fullName>
    </recommendedName>
</protein>
<gene>
    <name evidence="3" type="ORF">GCM10011573_34120</name>
</gene>
<sequence length="328" mass="38423">MITVEVLSSNLEFFNHYVLEERLTYTEFQKISENMQDQEYIEFALYNPENEPFYKGKFTKEGQLTITDDIFSVLKKYKKQKKISSKDKKEIEEQIKASLSESDVAEPKLKKPRKKLRVPKITKWTIPIKKIGIVFLFLCLLIGGGFAVRSAFSEKIEKQPSFQEYLDKKDYEGAAEAYPNKISAVENELFLIVQNEGRQHLKVLSSFQKKYPTEQGLFDLAMFDYQYDEGIAVYEKNENLFKQDDVRQVLVGYAYLKEGKVKKAEVIQHTLNSPELEKLVRQYKQYQLIIEEKEKEIAVLQKKPSENKQKIEKAIDELYEAKQSLSEL</sequence>
<keyword evidence="4" id="KW-1185">Reference proteome</keyword>
<organism evidence="3 4">
    <name type="scientific">Enterococcus wangshanyuanii</name>
    <dbReference type="NCBI Taxonomy" id="2005703"/>
    <lineage>
        <taxon>Bacteria</taxon>
        <taxon>Bacillati</taxon>
        <taxon>Bacillota</taxon>
        <taxon>Bacilli</taxon>
        <taxon>Lactobacillales</taxon>
        <taxon>Enterococcaceae</taxon>
        <taxon>Enterococcus</taxon>
    </lineage>
</organism>
<evidence type="ECO:0000313" key="4">
    <source>
        <dbReference type="Proteomes" id="UP000630615"/>
    </source>
</evidence>
<feature type="coiled-coil region" evidence="1">
    <location>
        <begin position="276"/>
        <end position="328"/>
    </location>
</feature>
<evidence type="ECO:0000256" key="1">
    <source>
        <dbReference type="SAM" id="Coils"/>
    </source>
</evidence>
<keyword evidence="2" id="KW-0812">Transmembrane</keyword>
<dbReference type="RefSeq" id="WP_088271829.1">
    <property type="nucleotide sequence ID" value="NZ_BMKI01000012.1"/>
</dbReference>
<comment type="caution">
    <text evidence="3">The sequence shown here is derived from an EMBL/GenBank/DDBJ whole genome shotgun (WGS) entry which is preliminary data.</text>
</comment>
<keyword evidence="2" id="KW-1133">Transmembrane helix</keyword>
<proteinExistence type="predicted"/>
<dbReference type="Proteomes" id="UP000630615">
    <property type="component" value="Unassembled WGS sequence"/>
</dbReference>
<name>A0ABQ1PR86_9ENTE</name>
<evidence type="ECO:0008006" key="5">
    <source>
        <dbReference type="Google" id="ProtNLM"/>
    </source>
</evidence>